<comment type="caution">
    <text evidence="3">The sequence shown here is derived from an EMBL/GenBank/DDBJ whole genome shotgun (WGS) entry which is preliminary data.</text>
</comment>
<dbReference type="PANTHER" id="PTHR22718">
    <property type="entry name" value="SERPENTINE RECEPTOR, CLASS X"/>
    <property type="match status" value="1"/>
</dbReference>
<reference evidence="3 4" key="1">
    <citation type="submission" date="2019-10" db="EMBL/GenBank/DDBJ databases">
        <title>Assembly and Annotation for the nematode Trichostrongylus colubriformis.</title>
        <authorList>
            <person name="Martin J."/>
        </authorList>
    </citation>
    <scope>NUCLEOTIDE SEQUENCE [LARGE SCALE GENOMIC DNA]</scope>
    <source>
        <strain evidence="3">G859</strain>
        <tissue evidence="3">Whole worm</tissue>
    </source>
</reference>
<proteinExistence type="predicted"/>
<keyword evidence="4" id="KW-1185">Reference proteome</keyword>
<evidence type="ECO:0000313" key="3">
    <source>
        <dbReference type="EMBL" id="KAK5969247.1"/>
    </source>
</evidence>
<keyword evidence="1" id="KW-0812">Transmembrane</keyword>
<dbReference type="Gene3D" id="1.20.1070.10">
    <property type="entry name" value="Rhodopsin 7-helix transmembrane proteins"/>
    <property type="match status" value="1"/>
</dbReference>
<keyword evidence="1" id="KW-1133">Transmembrane helix</keyword>
<dbReference type="AlphaFoldDB" id="A0AAN8EZL3"/>
<feature type="transmembrane region" description="Helical" evidence="1">
    <location>
        <begin position="12"/>
        <end position="36"/>
    </location>
</feature>
<accession>A0AAN8EZL3</accession>
<dbReference type="PANTHER" id="PTHR22718:SF25">
    <property type="entry name" value="G-PROTEIN COUPLED RECEPTORS FAMILY 1 PROFILE DOMAIN-CONTAINING PROTEIN"/>
    <property type="match status" value="1"/>
</dbReference>
<feature type="transmembrane region" description="Helical" evidence="1">
    <location>
        <begin position="134"/>
        <end position="154"/>
    </location>
</feature>
<dbReference type="EMBL" id="WIXE01020401">
    <property type="protein sequence ID" value="KAK5969247.1"/>
    <property type="molecule type" value="Genomic_DNA"/>
</dbReference>
<dbReference type="SUPFAM" id="SSF81321">
    <property type="entry name" value="Family A G protein-coupled receptor-like"/>
    <property type="match status" value="1"/>
</dbReference>
<gene>
    <name evidence="3" type="ORF">GCK32_018180</name>
</gene>
<protein>
    <recommendedName>
        <fullName evidence="2">7TM GPCR serpentine receptor class x (Srx) domain-containing protein</fullName>
    </recommendedName>
</protein>
<feature type="domain" description="7TM GPCR serpentine receptor class x (Srx)" evidence="2">
    <location>
        <begin position="46"/>
        <end position="162"/>
    </location>
</feature>
<evidence type="ECO:0000256" key="1">
    <source>
        <dbReference type="SAM" id="Phobius"/>
    </source>
</evidence>
<evidence type="ECO:0000313" key="4">
    <source>
        <dbReference type="Proteomes" id="UP001331761"/>
    </source>
</evidence>
<keyword evidence="1" id="KW-0472">Membrane</keyword>
<organism evidence="3 4">
    <name type="scientific">Trichostrongylus colubriformis</name>
    <name type="common">Black scour worm</name>
    <dbReference type="NCBI Taxonomy" id="6319"/>
    <lineage>
        <taxon>Eukaryota</taxon>
        <taxon>Metazoa</taxon>
        <taxon>Ecdysozoa</taxon>
        <taxon>Nematoda</taxon>
        <taxon>Chromadorea</taxon>
        <taxon>Rhabditida</taxon>
        <taxon>Rhabditina</taxon>
        <taxon>Rhabditomorpha</taxon>
        <taxon>Strongyloidea</taxon>
        <taxon>Trichostrongylidae</taxon>
        <taxon>Trichostrongylus</taxon>
    </lineage>
</organism>
<name>A0AAN8EZL3_TRICO</name>
<feature type="transmembrane region" description="Helical" evidence="1">
    <location>
        <begin position="48"/>
        <end position="71"/>
    </location>
</feature>
<dbReference type="Proteomes" id="UP001331761">
    <property type="component" value="Unassembled WGS sequence"/>
</dbReference>
<dbReference type="Pfam" id="PF10328">
    <property type="entry name" value="7TM_GPCR_Srx"/>
    <property type="match status" value="1"/>
</dbReference>
<sequence>MSEVEATPGIRFLAALLILLPASCGLVLQGLLGIALYSGWRTFGGNTFYMITVQLMCCDVYALLLDLYVAFPLTLTGNQYMGEGVVLYYVPLAFEGIAFNGIFVLSLLLTVNRFLLFIFPNVHRVIFTRRGTKMISLLAWIYVFTLIIATNIGGCRKEFSKECKY</sequence>
<dbReference type="InterPro" id="IPR019430">
    <property type="entry name" value="7TM_GPCR_serpentine_rcpt_Srx"/>
</dbReference>
<evidence type="ECO:0000259" key="2">
    <source>
        <dbReference type="Pfam" id="PF10328"/>
    </source>
</evidence>